<evidence type="ECO:0000313" key="3">
    <source>
        <dbReference type="EMBL" id="GIG37031.1"/>
    </source>
</evidence>
<proteinExistence type="predicted"/>
<evidence type="ECO:0000313" key="4">
    <source>
        <dbReference type="Proteomes" id="UP000642125"/>
    </source>
</evidence>
<evidence type="ECO:0000256" key="1">
    <source>
        <dbReference type="SAM" id="Phobius"/>
    </source>
</evidence>
<dbReference type="EMBL" id="BONO01000018">
    <property type="protein sequence ID" value="GIG37031.1"/>
    <property type="molecule type" value="Genomic_DNA"/>
</dbReference>
<feature type="transmembrane region" description="Helical" evidence="1">
    <location>
        <begin position="70"/>
        <end position="91"/>
    </location>
</feature>
<evidence type="ECO:0000259" key="2">
    <source>
        <dbReference type="Pfam" id="PF23494"/>
    </source>
</evidence>
<protein>
    <recommendedName>
        <fullName evidence="2">YqeB PH domain-containing protein</fullName>
    </recommendedName>
</protein>
<keyword evidence="1" id="KW-1133">Transmembrane helix</keyword>
<keyword evidence="1" id="KW-0812">Transmembrane</keyword>
<keyword evidence="1" id="KW-0472">Membrane</keyword>
<dbReference type="Pfam" id="PF23494">
    <property type="entry name" value="bPH_10"/>
    <property type="match status" value="1"/>
</dbReference>
<gene>
    <name evidence="3" type="ORF">Cpa01nite_24120</name>
</gene>
<name>A0A919U434_9CELL</name>
<dbReference type="AlphaFoldDB" id="A0A919U434"/>
<dbReference type="InterPro" id="IPR057798">
    <property type="entry name" value="PH_YqeB"/>
</dbReference>
<reference evidence="3" key="1">
    <citation type="submission" date="2021-01" db="EMBL/GenBank/DDBJ databases">
        <title>Whole genome shotgun sequence of Cellulomonas pakistanensis NBRC 110800.</title>
        <authorList>
            <person name="Komaki H."/>
            <person name="Tamura T."/>
        </authorList>
    </citation>
    <scope>NUCLEOTIDE SEQUENCE</scope>
    <source>
        <strain evidence="3">NBRC 110800</strain>
    </source>
</reference>
<feature type="transmembrane region" description="Helical" evidence="1">
    <location>
        <begin position="24"/>
        <end position="50"/>
    </location>
</feature>
<organism evidence="3 4">
    <name type="scientific">Cellulomonas pakistanensis</name>
    <dbReference type="NCBI Taxonomy" id="992287"/>
    <lineage>
        <taxon>Bacteria</taxon>
        <taxon>Bacillati</taxon>
        <taxon>Actinomycetota</taxon>
        <taxon>Actinomycetes</taxon>
        <taxon>Micrococcales</taxon>
        <taxon>Cellulomonadaceae</taxon>
        <taxon>Cellulomonas</taxon>
    </lineage>
</organism>
<sequence length="170" mass="18140">MTVPPAGADGSGATVLTYPRNDVVWTYVVLVGGGVALGVVLHLLRGWLLSLDVLPWRGVVVTVDRVVDGWGAWGPIALVAAGALLGALLAAAEVDKEPRVEVSRERVVVVRGKSRRTYLRDDVREALREDGALVLLATNGTELARVRTGIPAADLERAFRDAGYAWDPHA</sequence>
<keyword evidence="4" id="KW-1185">Reference proteome</keyword>
<dbReference type="RefSeq" id="WP_203669051.1">
    <property type="nucleotide sequence ID" value="NZ_BONO01000018.1"/>
</dbReference>
<feature type="domain" description="YqeB PH" evidence="2">
    <location>
        <begin position="14"/>
        <end position="166"/>
    </location>
</feature>
<comment type="caution">
    <text evidence="3">The sequence shown here is derived from an EMBL/GenBank/DDBJ whole genome shotgun (WGS) entry which is preliminary data.</text>
</comment>
<accession>A0A919U434</accession>
<dbReference type="Proteomes" id="UP000642125">
    <property type="component" value="Unassembled WGS sequence"/>
</dbReference>